<gene>
    <name evidence="1" type="ORF">ATOP_13290</name>
</gene>
<reference evidence="1" key="1">
    <citation type="journal article" date="2022" name="Int. J. Syst. Evol. Microbiol.">
        <title>Granulimonas faecalis gen. nov., sp. nov., and Leptogranulimonas caecicola gen. nov., sp. nov., novel lactate-producing Atopobiaceae bacteria isolated from mouse intestines, and an emended description of the family Atopobiaceae.</title>
        <authorList>
            <person name="Morinaga K."/>
            <person name="Kusada H."/>
            <person name="Sakamoto S."/>
            <person name="Murakami T."/>
            <person name="Toyoda A."/>
            <person name="Mori H."/>
            <person name="Meng X.Y."/>
            <person name="Takashino M."/>
            <person name="Murotomi K."/>
            <person name="Tamaki H."/>
        </authorList>
    </citation>
    <scope>NUCLEOTIDE SEQUENCE</scope>
    <source>
        <strain evidence="1">OPF53</strain>
    </source>
</reference>
<evidence type="ECO:0000313" key="1">
    <source>
        <dbReference type="EMBL" id="GJM55674.1"/>
    </source>
</evidence>
<evidence type="ECO:0000313" key="2">
    <source>
        <dbReference type="Proteomes" id="UP001055025"/>
    </source>
</evidence>
<dbReference type="AlphaFoldDB" id="A0AAV5B4F9"/>
<comment type="caution">
    <text evidence="1">The sequence shown here is derived from an EMBL/GenBank/DDBJ whole genome shotgun (WGS) entry which is preliminary data.</text>
</comment>
<protein>
    <submittedName>
        <fullName evidence="1">Uncharacterized protein</fullName>
    </submittedName>
</protein>
<keyword evidence="2" id="KW-1185">Reference proteome</keyword>
<dbReference type="Proteomes" id="UP001055025">
    <property type="component" value="Unassembled WGS sequence"/>
</dbReference>
<organism evidence="1 2">
    <name type="scientific">Granulimonas faecalis</name>
    <dbReference type="NCBI Taxonomy" id="2894155"/>
    <lineage>
        <taxon>Bacteria</taxon>
        <taxon>Bacillati</taxon>
        <taxon>Actinomycetota</taxon>
        <taxon>Coriobacteriia</taxon>
        <taxon>Coriobacteriales</taxon>
        <taxon>Kribbibacteriaceae</taxon>
        <taxon>Granulimonas</taxon>
    </lineage>
</organism>
<dbReference type="RefSeq" id="WP_135978975.1">
    <property type="nucleotide sequence ID" value="NZ_BQKC01000001.1"/>
</dbReference>
<accession>A0AAV5B4F9</accession>
<proteinExistence type="predicted"/>
<sequence length="199" mass="21362">MLLVDALPSTVEAGGVSLPVCCGFRRNVAAELVDRDAPGAASSLLWCLMATRGPDGRRSLPEEVAADPAPWLAAALEWHDAAMGAMPYGDPLAPDARAADGPRTFDWEADAALVTADFQRLYGLDLTDPACQVHWHRFCALLLAAVRTEGSLLSAALSARAPLGPGADRHARAEHRRRAEAWALPPTEDELRKRAMESF</sequence>
<dbReference type="EMBL" id="BQKC01000001">
    <property type="protein sequence ID" value="GJM55674.1"/>
    <property type="molecule type" value="Genomic_DNA"/>
</dbReference>
<name>A0AAV5B4F9_9ACTN</name>